<gene>
    <name evidence="16" type="ORF">WMY93_000263</name>
</gene>
<evidence type="ECO:0000256" key="3">
    <source>
        <dbReference type="ARBA" id="ARBA00022692"/>
    </source>
</evidence>
<dbReference type="Gene3D" id="2.10.70.10">
    <property type="entry name" value="Complement Module, domain 1"/>
    <property type="match status" value="1"/>
</dbReference>
<dbReference type="Pfam" id="PF00003">
    <property type="entry name" value="7tm_3"/>
    <property type="match status" value="1"/>
</dbReference>
<comment type="caution">
    <text evidence="16">The sequence shown here is derived from an EMBL/GenBank/DDBJ whole genome shotgun (WGS) entry which is preliminary data.</text>
</comment>
<evidence type="ECO:0000256" key="6">
    <source>
        <dbReference type="ARBA" id="ARBA00023136"/>
    </source>
</evidence>
<evidence type="ECO:0000256" key="5">
    <source>
        <dbReference type="ARBA" id="ARBA00023040"/>
    </source>
</evidence>
<feature type="transmembrane region" description="Helical" evidence="13">
    <location>
        <begin position="606"/>
        <end position="630"/>
    </location>
</feature>
<sequence>MSDTCGLSPASVLVPVLLSDVCLVADWTMAAALLGSVLLLSLPPLVLNIHNSAGGCGIIKPPREGGIRYRGLTQEQIRSIQILPVDYEIEYICRGNRVIVGPKVRKCLPNGTWTDMNLHSSCLLVCPRVWTSLENGRVSVSPPGLSEGPVLPPSGPPVEGTVLHYSCHAGFILEGRNSSHCTKLGKWDAPKPTCLCKKKLYIGALFPMSGGWPGGQACLPSAQYAMDLVNNRTDILPDYELELIHYDSMCDPGEATKLLYDLLYTEPIKIVLMPGCSGVSTLVGEAARMWNLIVLSYGSSSPALSNRQRFPTFFRTHPSATLHNPTRVQLFQKWKWTRIATIQQTTEVFTSTLDDLEQRTKEAGIEISVRQSFLTDPAVAVKNLKRQDARIIVGLFYETEARKVFCEVFKEKLYGKKYVWFLIGWYADNWFKIKDPAINCTVENMTEAVEGHVTTEIVMLNPETLKGVSNLTSQEFLEELMSRLGGKNPEETGGFQEAPLAFDAAKGRRLEDFNYNNHDITSEIYRALNTSSFEGVSGHVVFDAQGSRMAMTLIEQLQGGMYKKIGYYDSSQKNLSWFGNDVWIGAGPPADRTVVREEYRYLSQKLFAAVSVFAGLGILLGIVCLTFNIYNSNVRYIQNSQPYLNNMTAVGFPRRLPVPPVALGSGLQRGLRQHVHKDLVGPHTFTKKDEKNEKKKQQLEPWKLYATAGALLAVDFLSLMIWQIVDPLHITIEKFTKEAPKEDLDVLIQPLLEHCSSDKINTWLGVVYGYKGLLLLLGIFLAYETKSVSTEKINDHRAVGMAIYNVAVLCLITAPVTMILSSQQDASFAFASLAVVFSAYITLVVLFVPKKEERVSALRNQLAERQALRSRRRTSNAQNHNSAPCSHPESKSLLPPPGYPTDSHALPQSLYANEGKMNRNHCHNSQIPLLYKHQRNIDTRRTPREEHRHQGTTDTRGTPEEHGHQRNKDTRRTRTPEEQRHQKNTDTRELQTPEEHDKNTDTRGTREENGHQRNTDTRETDKNTDTREHRHQRNKDTRRTQTPEEHKKNTDTRGTQEEHRHQRNTRRTQTPEEHKKNTDTRGTQEEHRHQRNTRRTQTPEEHKKNTDTRETQTPEEQKHERNIDTRRTRTPGKHRHQGNKRLTQTPEEQRHEKNIDTRRTREEHGHRGTQTPEEHRHQRNIDTRETKT</sequence>
<keyword evidence="5" id="KW-0297">G-protein coupled receptor</keyword>
<dbReference type="InterPro" id="IPR002455">
    <property type="entry name" value="GPCR3_GABA-B"/>
</dbReference>
<evidence type="ECO:0000256" key="13">
    <source>
        <dbReference type="SAM" id="Phobius"/>
    </source>
</evidence>
<keyword evidence="3 13" id="KW-0812">Transmembrane</keyword>
<dbReference type="GO" id="GO:0007214">
    <property type="term" value="P:gamma-aminobutyric acid signaling pathway"/>
    <property type="evidence" value="ECO:0007669"/>
    <property type="project" value="TreeGrafter"/>
</dbReference>
<evidence type="ECO:0000256" key="10">
    <source>
        <dbReference type="ARBA" id="ARBA00023224"/>
    </source>
</evidence>
<feature type="domain" description="G-protein coupled receptors family 3 profile" evidence="14">
    <location>
        <begin position="711"/>
        <end position="850"/>
    </location>
</feature>
<evidence type="ECO:0000256" key="12">
    <source>
        <dbReference type="SAM" id="MobiDB-lite"/>
    </source>
</evidence>
<dbReference type="Gene3D" id="3.40.50.2300">
    <property type="match status" value="2"/>
</dbReference>
<dbReference type="FunFam" id="3.40.50.2300:FF:000056">
    <property type="entry name" value="Gamma-aminobutyric acid type B receptor subunit 1"/>
    <property type="match status" value="1"/>
</dbReference>
<name>A0AAW0Q1Z0_9GOBI</name>
<feature type="compositionally biased region" description="Basic and acidic residues" evidence="12">
    <location>
        <begin position="1147"/>
        <end position="1188"/>
    </location>
</feature>
<evidence type="ECO:0000256" key="4">
    <source>
        <dbReference type="ARBA" id="ARBA00022989"/>
    </source>
</evidence>
<feature type="transmembrane region" description="Helical" evidence="13">
    <location>
        <begin position="803"/>
        <end position="822"/>
    </location>
</feature>
<dbReference type="PANTHER" id="PTHR10519">
    <property type="entry name" value="GABA-B RECEPTOR"/>
    <property type="match status" value="1"/>
</dbReference>
<dbReference type="GO" id="GO:0038039">
    <property type="term" value="C:G protein-coupled receptor heterodimeric complex"/>
    <property type="evidence" value="ECO:0007669"/>
    <property type="project" value="TreeGrafter"/>
</dbReference>
<dbReference type="CDD" id="cd00033">
    <property type="entry name" value="CCP"/>
    <property type="match status" value="2"/>
</dbReference>
<evidence type="ECO:0000256" key="8">
    <source>
        <dbReference type="ARBA" id="ARBA00023170"/>
    </source>
</evidence>
<feature type="domain" description="Sushi" evidence="15">
    <location>
        <begin position="138"/>
        <end position="196"/>
    </location>
</feature>
<feature type="compositionally biased region" description="Basic and acidic residues" evidence="12">
    <location>
        <begin position="1097"/>
        <end position="1127"/>
    </location>
</feature>
<dbReference type="SUPFAM" id="SSF57535">
    <property type="entry name" value="Complement control module/SCR domain"/>
    <property type="match status" value="2"/>
</dbReference>
<dbReference type="Pfam" id="PF01094">
    <property type="entry name" value="ANF_receptor"/>
    <property type="match status" value="1"/>
</dbReference>
<dbReference type="InterPro" id="IPR028082">
    <property type="entry name" value="Peripla_BP_I"/>
</dbReference>
<feature type="compositionally biased region" description="Polar residues" evidence="12">
    <location>
        <begin position="875"/>
        <end position="884"/>
    </location>
</feature>
<dbReference type="InterPro" id="IPR035976">
    <property type="entry name" value="Sushi/SCR/CCP_sf"/>
</dbReference>
<dbReference type="EMBL" id="JBBPFD010000001">
    <property type="protein sequence ID" value="KAK7944535.1"/>
    <property type="molecule type" value="Genomic_DNA"/>
</dbReference>
<protein>
    <recommendedName>
        <fullName evidence="18">Gamma-aminobutyric acid type B receptor subunit 1</fullName>
    </recommendedName>
</protein>
<comment type="similarity">
    <text evidence="2">Belongs to the G-protein coupled receptor 3 family. GABA-B receptor subfamily.</text>
</comment>
<dbReference type="PROSITE" id="PS50923">
    <property type="entry name" value="SUSHI"/>
    <property type="match status" value="1"/>
</dbReference>
<dbReference type="CDD" id="cd06366">
    <property type="entry name" value="PBP1_GABAb_receptor"/>
    <property type="match status" value="1"/>
</dbReference>
<dbReference type="InterPro" id="IPR000436">
    <property type="entry name" value="Sushi_SCR_CCP_dom"/>
</dbReference>
<evidence type="ECO:0000256" key="1">
    <source>
        <dbReference type="ARBA" id="ARBA00004141"/>
    </source>
</evidence>
<comment type="subcellular location">
    <subcellularLocation>
        <location evidence="1">Membrane</location>
        <topology evidence="1">Multi-pass membrane protein</topology>
    </subcellularLocation>
</comment>
<keyword evidence="11" id="KW-0768">Sushi</keyword>
<evidence type="ECO:0000256" key="2">
    <source>
        <dbReference type="ARBA" id="ARBA00008991"/>
    </source>
</evidence>
<proteinExistence type="inferred from homology"/>
<evidence type="ECO:0000259" key="15">
    <source>
        <dbReference type="PROSITE" id="PS50923"/>
    </source>
</evidence>
<dbReference type="Proteomes" id="UP001460270">
    <property type="component" value="Unassembled WGS sequence"/>
</dbReference>
<dbReference type="PRINTS" id="PR01176">
    <property type="entry name" value="GABABRECEPTR"/>
</dbReference>
<dbReference type="InterPro" id="IPR017978">
    <property type="entry name" value="GPCR_3_C"/>
</dbReference>
<feature type="transmembrane region" description="Helical" evidence="13">
    <location>
        <begin position="760"/>
        <end position="783"/>
    </location>
</feature>
<reference evidence="17" key="1">
    <citation type="submission" date="2024-04" db="EMBL/GenBank/DDBJ databases">
        <title>Salinicola lusitanus LLJ914,a marine bacterium isolated from the Okinawa Trough.</title>
        <authorList>
            <person name="Li J."/>
        </authorList>
    </citation>
    <scope>NUCLEOTIDE SEQUENCE [LARGE SCALE GENOMIC DNA]</scope>
</reference>
<dbReference type="PROSITE" id="PS50259">
    <property type="entry name" value="G_PROTEIN_RECEP_F3_4"/>
    <property type="match status" value="1"/>
</dbReference>
<dbReference type="Pfam" id="PF00084">
    <property type="entry name" value="Sushi"/>
    <property type="match status" value="1"/>
</dbReference>
<feature type="transmembrane region" description="Helical" evidence="13">
    <location>
        <begin position="828"/>
        <end position="849"/>
    </location>
</feature>
<dbReference type="PANTHER" id="PTHR10519:SF77">
    <property type="entry name" value="GAMMA-AMINOBUTYRIC ACID TYPE B RECEPTOR SUBUNIT 1"/>
    <property type="match status" value="1"/>
</dbReference>
<evidence type="ECO:0000256" key="11">
    <source>
        <dbReference type="PROSITE-ProRule" id="PRU00302"/>
    </source>
</evidence>
<dbReference type="InterPro" id="IPR001828">
    <property type="entry name" value="ANF_lig-bd_rcpt"/>
</dbReference>
<keyword evidence="9" id="KW-0325">Glycoprotein</keyword>
<keyword evidence="6 13" id="KW-0472">Membrane</keyword>
<evidence type="ECO:0000313" key="17">
    <source>
        <dbReference type="Proteomes" id="UP001460270"/>
    </source>
</evidence>
<feature type="disulfide bond" evidence="11">
    <location>
        <begin position="167"/>
        <end position="194"/>
    </location>
</feature>
<evidence type="ECO:0000313" key="16">
    <source>
        <dbReference type="EMBL" id="KAK7944535.1"/>
    </source>
</evidence>
<evidence type="ECO:0000259" key="14">
    <source>
        <dbReference type="PROSITE" id="PS50259"/>
    </source>
</evidence>
<dbReference type="SUPFAM" id="SSF53822">
    <property type="entry name" value="Periplasmic binding protein-like I"/>
    <property type="match status" value="1"/>
</dbReference>
<evidence type="ECO:0000256" key="7">
    <source>
        <dbReference type="ARBA" id="ARBA00023157"/>
    </source>
</evidence>
<comment type="caution">
    <text evidence="11">Lacks conserved residue(s) required for the propagation of feature annotation.</text>
</comment>
<feature type="region of interest" description="Disordered" evidence="12">
    <location>
        <begin position="865"/>
        <end position="1188"/>
    </location>
</feature>
<feature type="compositionally biased region" description="Basic and acidic residues" evidence="12">
    <location>
        <begin position="1069"/>
        <end position="1088"/>
    </location>
</feature>
<keyword evidence="8" id="KW-0675">Receptor</keyword>
<keyword evidence="10" id="KW-0807">Transducer</keyword>
<dbReference type="PRINTS" id="PR01177">
    <property type="entry name" value="GABAB1RECPTR"/>
</dbReference>
<accession>A0AAW0Q1Z0</accession>
<dbReference type="SMART" id="SM00032">
    <property type="entry name" value="CCP"/>
    <property type="match status" value="2"/>
</dbReference>
<keyword evidence="7 11" id="KW-1015">Disulfide bond</keyword>
<organism evidence="16 17">
    <name type="scientific">Mugilogobius chulae</name>
    <name type="common">yellowstripe goby</name>
    <dbReference type="NCBI Taxonomy" id="88201"/>
    <lineage>
        <taxon>Eukaryota</taxon>
        <taxon>Metazoa</taxon>
        <taxon>Chordata</taxon>
        <taxon>Craniata</taxon>
        <taxon>Vertebrata</taxon>
        <taxon>Euteleostomi</taxon>
        <taxon>Actinopterygii</taxon>
        <taxon>Neopterygii</taxon>
        <taxon>Teleostei</taxon>
        <taxon>Neoteleostei</taxon>
        <taxon>Acanthomorphata</taxon>
        <taxon>Gobiaria</taxon>
        <taxon>Gobiiformes</taxon>
        <taxon>Gobioidei</taxon>
        <taxon>Gobiidae</taxon>
        <taxon>Gobionellinae</taxon>
        <taxon>Mugilogobius</taxon>
    </lineage>
</organism>
<evidence type="ECO:0000256" key="9">
    <source>
        <dbReference type="ARBA" id="ARBA00023180"/>
    </source>
</evidence>
<keyword evidence="4 13" id="KW-1133">Transmembrane helix</keyword>
<feature type="compositionally biased region" description="Basic and acidic residues" evidence="12">
    <location>
        <begin position="935"/>
        <end position="1060"/>
    </location>
</feature>
<dbReference type="AlphaFoldDB" id="A0AAW0Q1Z0"/>
<dbReference type="GO" id="GO:0004965">
    <property type="term" value="F:G protein-coupled GABA receptor activity"/>
    <property type="evidence" value="ECO:0007669"/>
    <property type="project" value="InterPro"/>
</dbReference>
<evidence type="ECO:0008006" key="18">
    <source>
        <dbReference type="Google" id="ProtNLM"/>
    </source>
</evidence>
<keyword evidence="17" id="KW-1185">Reference proteome</keyword>
<feature type="compositionally biased region" description="Basic residues" evidence="12">
    <location>
        <begin position="1128"/>
        <end position="1139"/>
    </location>
</feature>